<evidence type="ECO:0000256" key="5">
    <source>
        <dbReference type="ARBA" id="ARBA00022692"/>
    </source>
</evidence>
<dbReference type="OrthoDB" id="28092at2759"/>
<feature type="transmembrane region" description="Helical" evidence="11">
    <location>
        <begin position="858"/>
        <end position="875"/>
    </location>
</feature>
<evidence type="ECO:0000256" key="4">
    <source>
        <dbReference type="ARBA" id="ARBA00020824"/>
    </source>
</evidence>
<evidence type="ECO:0000256" key="9">
    <source>
        <dbReference type="ARBA" id="ARBA00023136"/>
    </source>
</evidence>
<dbReference type="RefSeq" id="XP_001386318.2">
    <property type="nucleotide sequence ID" value="XM_001386281.1"/>
</dbReference>
<dbReference type="InParanoid" id="A3LZ74"/>
<dbReference type="KEGG" id="pic:PICST_63104"/>
<dbReference type="InterPro" id="IPR011047">
    <property type="entry name" value="Quinoprotein_ADH-like_sf"/>
</dbReference>
<dbReference type="HOGENOM" id="CLU_320547_0_0_1"/>
<evidence type="ECO:0000256" key="6">
    <source>
        <dbReference type="ARBA" id="ARBA00022729"/>
    </source>
</evidence>
<keyword evidence="9 11" id="KW-0472">Membrane</keyword>
<name>A3LZ74_PICST</name>
<feature type="signal peptide" evidence="12">
    <location>
        <begin position="1"/>
        <end position="18"/>
    </location>
</feature>
<dbReference type="SUPFAM" id="SSF50998">
    <property type="entry name" value="Quinoprotein alcohol dehydrogenase-like"/>
    <property type="match status" value="1"/>
</dbReference>
<sequence length="892" mass="100022">MRFASLWTIALALVTVSAVLLEDAFSKEAIQHIYGTLKSYSVIKANKAIGFNDRSQFISIQLDNPNYLEWSVELSSFPALNDFHLAQNHNLAYLSSSEQASLYLFETASGVYVREIKLVSPPVKVVDFLNRGLLVLTSNGVLQYVKHESGEVKTVYDFDQPTTILFDSRDGFGSVIAGKLLLKINALAEVVSVSESLPIINAKLFKDGVVVTGNDAVYKFDENGTDVVEITTGKVLNLDIINNNYLYTFTNDSVILYSISAKNNLEVSETLTTSSEIVNVSYENFGLNDFIIVTTKNGRKSVYDLTDFLVLDEPSSIKIVDTKVEQLYTDDFITVFNGNYQLVSIGPDVNGKIFDLSNGHLVKNVVSVNQFVSVNSKYLIIDKPESQQTLNEFHHLLEDANTGFIVTNWLLRVKRHLSELGKYVVSFFAKVEDTETINAVEGDEFGFGKLIIFFEDSAKAIIALNSVDGTLVWKSTAVFDGSFVELITYQDNLVALFSSGLYFINSRDGSVLSFEQLGEEYSGLFKSSSNEEDSSKIILKKENQFSIFNGTDENDLFFVDNDDTTVSGFKISAGDSSSFGTWKFSKSNEKIISLASKPFSTTTSSLGISLANKDVLYKYLNPNVISVLTKDNENEQLKFYLLDAVTGNLLHSFEHKREEVVDFSSINLIMDDNWIIYSYFVIAPSLEQRFNVIDLFDTEKSLKKDNANSVSEFSHNSTIDSYSIKSFIFPERIYGMSSTQSLYGITLKSIIVATENGALIEIPKHLLNSRRIDDRELTQADFQSDFKMIPYEPVIARNAFQILNHKHQLKVTKDGNILTRPTHFESTSVVCYYNDFNQFCTTVQPSSSFDLLSRGFDSVKLLITIAILFAVYLGSKPFVYNKKLNAQWIDRA</sequence>
<proteinExistence type="inferred from homology"/>
<comment type="similarity">
    <text evidence="2">Belongs to the EMC1 family.</text>
</comment>
<evidence type="ECO:0000256" key="3">
    <source>
        <dbReference type="ARBA" id="ARBA00011276"/>
    </source>
</evidence>
<dbReference type="eggNOG" id="KOG2103">
    <property type="taxonomic scope" value="Eukaryota"/>
</dbReference>
<dbReference type="EMBL" id="CP000501">
    <property type="protein sequence ID" value="ABN68289.2"/>
    <property type="molecule type" value="Genomic_DNA"/>
</dbReference>
<evidence type="ECO:0000256" key="8">
    <source>
        <dbReference type="ARBA" id="ARBA00022989"/>
    </source>
</evidence>
<keyword evidence="8 11" id="KW-1133">Transmembrane helix</keyword>
<dbReference type="Proteomes" id="UP000002258">
    <property type="component" value="Chromosome 7"/>
</dbReference>
<dbReference type="GO" id="GO:0034975">
    <property type="term" value="P:protein folding in endoplasmic reticulum"/>
    <property type="evidence" value="ECO:0007669"/>
    <property type="project" value="TreeGrafter"/>
</dbReference>
<dbReference type="FunCoup" id="A3LZ74">
    <property type="interactions" value="801"/>
</dbReference>
<dbReference type="PANTHER" id="PTHR21573:SF0">
    <property type="entry name" value="ER MEMBRANE PROTEIN COMPLEX SUBUNIT 1"/>
    <property type="match status" value="1"/>
</dbReference>
<dbReference type="GeneID" id="4840719"/>
<evidence type="ECO:0000256" key="1">
    <source>
        <dbReference type="ARBA" id="ARBA00004115"/>
    </source>
</evidence>
<dbReference type="PANTHER" id="PTHR21573">
    <property type="entry name" value="ER MEMBRANE PROTEIN COMPLEX SUBUNIT 1"/>
    <property type="match status" value="1"/>
</dbReference>
<organism evidence="14 15">
    <name type="scientific">Scheffersomyces stipitis (strain ATCC 58785 / CBS 6054 / NBRC 10063 / NRRL Y-11545)</name>
    <name type="common">Yeast</name>
    <name type="synonym">Pichia stipitis</name>
    <dbReference type="NCBI Taxonomy" id="322104"/>
    <lineage>
        <taxon>Eukaryota</taxon>
        <taxon>Fungi</taxon>
        <taxon>Dikarya</taxon>
        <taxon>Ascomycota</taxon>
        <taxon>Saccharomycotina</taxon>
        <taxon>Pichiomycetes</taxon>
        <taxon>Debaryomycetaceae</taxon>
        <taxon>Scheffersomyces</taxon>
    </lineage>
</organism>
<evidence type="ECO:0000313" key="15">
    <source>
        <dbReference type="Proteomes" id="UP000002258"/>
    </source>
</evidence>
<evidence type="ECO:0000256" key="7">
    <source>
        <dbReference type="ARBA" id="ARBA00022824"/>
    </source>
</evidence>
<keyword evidence="10" id="KW-0325">Glycoprotein</keyword>
<dbReference type="AlphaFoldDB" id="A3LZ74"/>
<evidence type="ECO:0000256" key="2">
    <source>
        <dbReference type="ARBA" id="ARBA00007904"/>
    </source>
</evidence>
<comment type="subcellular location">
    <subcellularLocation>
        <location evidence="1">Endoplasmic reticulum membrane</location>
        <topology evidence="1">Single-pass type I membrane protein</topology>
    </subcellularLocation>
</comment>
<keyword evidence="15" id="KW-1185">Reference proteome</keyword>
<accession>A3LZ74</accession>
<comment type="subunit">
    <text evidence="3">Component of the ER membrane protein complex (EMC).</text>
</comment>
<evidence type="ECO:0000259" key="13">
    <source>
        <dbReference type="Pfam" id="PF07774"/>
    </source>
</evidence>
<keyword evidence="7" id="KW-0256">Endoplasmic reticulum</keyword>
<dbReference type="GO" id="GO:0072546">
    <property type="term" value="C:EMC complex"/>
    <property type="evidence" value="ECO:0007669"/>
    <property type="project" value="InterPro"/>
</dbReference>
<gene>
    <name evidence="14" type="ORF">PICST_63104</name>
</gene>
<evidence type="ECO:0000256" key="12">
    <source>
        <dbReference type="SAM" id="SignalP"/>
    </source>
</evidence>
<dbReference type="STRING" id="322104.A3LZ74"/>
<dbReference type="Pfam" id="PF07774">
    <property type="entry name" value="EMC1_C"/>
    <property type="match status" value="1"/>
</dbReference>
<evidence type="ECO:0000256" key="11">
    <source>
        <dbReference type="SAM" id="Phobius"/>
    </source>
</evidence>
<dbReference type="InterPro" id="IPR011678">
    <property type="entry name" value="EMC1_C"/>
</dbReference>
<feature type="domain" description="ER membrane protein complex subunit 1 C-terminal" evidence="13">
    <location>
        <begin position="671"/>
        <end position="888"/>
    </location>
</feature>
<dbReference type="InterPro" id="IPR026895">
    <property type="entry name" value="EMC1"/>
</dbReference>
<dbReference type="OMA" id="FQVLNHK"/>
<keyword evidence="5 11" id="KW-0812">Transmembrane</keyword>
<keyword evidence="6 12" id="KW-0732">Signal</keyword>
<feature type="chain" id="PRO_5002655130" description="ER membrane protein complex subunit 1" evidence="12">
    <location>
        <begin position="19"/>
        <end position="892"/>
    </location>
</feature>
<protein>
    <recommendedName>
        <fullName evidence="4">ER membrane protein complex subunit 1</fullName>
    </recommendedName>
</protein>
<evidence type="ECO:0000313" key="14">
    <source>
        <dbReference type="EMBL" id="ABN68289.2"/>
    </source>
</evidence>
<evidence type="ECO:0000256" key="10">
    <source>
        <dbReference type="ARBA" id="ARBA00023180"/>
    </source>
</evidence>
<reference evidence="14 15" key="1">
    <citation type="journal article" date="2007" name="Nat. Biotechnol.">
        <title>Genome sequence of the lignocellulose-bioconverting and xylose-fermenting yeast Pichia stipitis.</title>
        <authorList>
            <person name="Jeffries T.W."/>
            <person name="Grigoriev I.V."/>
            <person name="Grimwood J."/>
            <person name="Laplaza J.M."/>
            <person name="Aerts A."/>
            <person name="Salamov A."/>
            <person name="Schmutz J."/>
            <person name="Lindquist E."/>
            <person name="Dehal P."/>
            <person name="Shapiro H."/>
            <person name="Jin Y.S."/>
            <person name="Passoth V."/>
            <person name="Richardson P.M."/>
        </authorList>
    </citation>
    <scope>NUCLEOTIDE SEQUENCE [LARGE SCALE GENOMIC DNA]</scope>
    <source>
        <strain evidence="15">ATCC 58785 / CBS 6054 / NBRC 10063 / NRRL Y-11545</strain>
    </source>
</reference>